<dbReference type="Proteomes" id="UP001295684">
    <property type="component" value="Unassembled WGS sequence"/>
</dbReference>
<name>A0AAD1Y5C6_EUPCR</name>
<evidence type="ECO:0000313" key="1">
    <source>
        <dbReference type="EMBL" id="CAI2384794.1"/>
    </source>
</evidence>
<organism evidence="1 2">
    <name type="scientific">Euplotes crassus</name>
    <dbReference type="NCBI Taxonomy" id="5936"/>
    <lineage>
        <taxon>Eukaryota</taxon>
        <taxon>Sar</taxon>
        <taxon>Alveolata</taxon>
        <taxon>Ciliophora</taxon>
        <taxon>Intramacronucleata</taxon>
        <taxon>Spirotrichea</taxon>
        <taxon>Hypotrichia</taxon>
        <taxon>Euplotida</taxon>
        <taxon>Euplotidae</taxon>
        <taxon>Moneuplotes</taxon>
    </lineage>
</organism>
<proteinExistence type="predicted"/>
<dbReference type="EMBL" id="CAMPGE010027139">
    <property type="protein sequence ID" value="CAI2384794.1"/>
    <property type="molecule type" value="Genomic_DNA"/>
</dbReference>
<protein>
    <submittedName>
        <fullName evidence="1">Uncharacterized protein</fullName>
    </submittedName>
</protein>
<dbReference type="AlphaFoldDB" id="A0AAD1Y5C6"/>
<comment type="caution">
    <text evidence="1">The sequence shown here is derived from an EMBL/GenBank/DDBJ whole genome shotgun (WGS) entry which is preliminary data.</text>
</comment>
<accession>A0AAD1Y5C6</accession>
<reference evidence="1" key="1">
    <citation type="submission" date="2023-07" db="EMBL/GenBank/DDBJ databases">
        <authorList>
            <consortium name="AG Swart"/>
            <person name="Singh M."/>
            <person name="Singh A."/>
            <person name="Seah K."/>
            <person name="Emmerich C."/>
        </authorList>
    </citation>
    <scope>NUCLEOTIDE SEQUENCE</scope>
    <source>
        <strain evidence="1">DP1</strain>
    </source>
</reference>
<evidence type="ECO:0000313" key="2">
    <source>
        <dbReference type="Proteomes" id="UP001295684"/>
    </source>
</evidence>
<gene>
    <name evidence="1" type="ORF">ECRASSUSDP1_LOCUS26329</name>
</gene>
<sequence length="677" mass="78608">MILKNRVKKYSSPKTRVNFERPAPMPPATVDMGPEFDVLFNDIRKEKAHILKKTRDRSKDIEEQKTRKNNIIAFRNYSAKKQEERVEPNYQDQDETTSFNMSPISSIDLAKKKYKIHRDGKKTPSVFKEKKHLGYQPRYEIYTRNTGFKPKPAKVVNLYCDNNNIKVDEPAQKDYSSPVVSRLKKFKSDPISLGSPKEKVFEYNLNEYKEIANNSNCALKVPKMYPQESKPESSPLTSSNYNKWEKHYTRSVKIDLTSDRESSIGSRNSSIKSQKLTWRDKAKLFKVTIEREEKSEIDNHEGRNQLKLYSDSKFDKGQRKSVANINKKIHPVLAPSRYGKKARISKQQNFIPTSTPGKKFGKKQESRPTEVKRKYNYSAMKSGSRDNLSCSAYTSRSTMRKSLYRNGKSIDQTLKRGSQVVDVKCMNCGTYIPEDKVMYHSQVCGRVTTTMKYSQKLSKITHLQSELRGLKNAIRDSINNVNEEDDAHYFFKLQEIVSDLLSIQSFDYKAIDMLKFIHKDICYLYDTCEGNANTVLYIERIAEITDSLTNEVQLKENPIRANHGLKSALKKNRESYNERVSSSNSRDSERLTMLNTKRNELISLKRKTLVLMNKLMNNKQANVDNSSDFEDWKRAPQKLEPQKVCFSGYVRSQNLKKCHPKDVGSNHKYLNRDYYCN</sequence>
<keyword evidence="2" id="KW-1185">Reference proteome</keyword>